<keyword evidence="1" id="KW-1133">Transmembrane helix</keyword>
<feature type="transmembrane region" description="Helical" evidence="1">
    <location>
        <begin position="159"/>
        <end position="179"/>
    </location>
</feature>
<gene>
    <name evidence="3" type="ORF">GALL_65120</name>
</gene>
<keyword evidence="1 3" id="KW-0812">Transmembrane</keyword>
<feature type="transmembrane region" description="Helical" evidence="1">
    <location>
        <begin position="191"/>
        <end position="212"/>
    </location>
</feature>
<dbReference type="PANTHER" id="PTHR42208">
    <property type="entry name" value="HEAVY METAL TRANSPORTER-RELATED"/>
    <property type="match status" value="1"/>
</dbReference>
<comment type="caution">
    <text evidence="3">The sequence shown here is derived from an EMBL/GenBank/DDBJ whole genome shotgun (WGS) entry which is preliminary data.</text>
</comment>
<feature type="transmembrane region" description="Helical" evidence="1">
    <location>
        <begin position="106"/>
        <end position="129"/>
    </location>
</feature>
<feature type="transmembrane region" description="Helical" evidence="1">
    <location>
        <begin position="77"/>
        <end position="97"/>
    </location>
</feature>
<reference evidence="3" key="1">
    <citation type="submission" date="2016-10" db="EMBL/GenBank/DDBJ databases">
        <title>Sequence of Gallionella enrichment culture.</title>
        <authorList>
            <person name="Poehlein A."/>
            <person name="Muehling M."/>
            <person name="Daniel R."/>
        </authorList>
    </citation>
    <scope>NUCLEOTIDE SEQUENCE</scope>
</reference>
<protein>
    <submittedName>
        <fullName evidence="3">Cytochrome C biogenesis protein transmembrane region</fullName>
    </submittedName>
</protein>
<dbReference type="AlphaFoldDB" id="A0A1J5T5Z7"/>
<sequence>MVEFSLVAVFLVGLLGGVHCLGMCGSIVGVFTAQVPKPPIQLSPGGRQGDRLSLRERIGLKGGARWPFHLAYSSGRIASYAIAGALVGAVGQAGLLMRDAVPVQHLLFALSSLMLVMLGLYLAGVWGAVRQLERLGGSLWKRLQPYTTRLLPVNTVPRALGLGVLWGWLPCGLVYSVLLTALASGSALRGALIMLAFGLGTLPNLMVIGLFWESARSWVQSPRVRLSAGLLVVMFGVYGLAKVGYTFYTNGWSGSCHVPA</sequence>
<feature type="domain" description="Urease accessory protein UreH-like transmembrane" evidence="2">
    <location>
        <begin position="8"/>
        <end position="238"/>
    </location>
</feature>
<proteinExistence type="predicted"/>
<dbReference type="EMBL" id="MLJW01000019">
    <property type="protein sequence ID" value="OIR11656.1"/>
    <property type="molecule type" value="Genomic_DNA"/>
</dbReference>
<organism evidence="3">
    <name type="scientific">mine drainage metagenome</name>
    <dbReference type="NCBI Taxonomy" id="410659"/>
    <lineage>
        <taxon>unclassified sequences</taxon>
        <taxon>metagenomes</taxon>
        <taxon>ecological metagenomes</taxon>
    </lineage>
</organism>
<dbReference type="Pfam" id="PF13386">
    <property type="entry name" value="DsbD_2"/>
    <property type="match status" value="1"/>
</dbReference>
<evidence type="ECO:0000256" key="1">
    <source>
        <dbReference type="SAM" id="Phobius"/>
    </source>
</evidence>
<dbReference type="InterPro" id="IPR039447">
    <property type="entry name" value="UreH-like_TM_dom"/>
</dbReference>
<dbReference type="PANTHER" id="PTHR42208:SF1">
    <property type="entry name" value="HEAVY METAL TRANSPORTER"/>
    <property type="match status" value="1"/>
</dbReference>
<accession>A0A1J5T5Z7</accession>
<name>A0A1J5T5Z7_9ZZZZ</name>
<feature type="transmembrane region" description="Helical" evidence="1">
    <location>
        <begin position="224"/>
        <end position="241"/>
    </location>
</feature>
<evidence type="ECO:0000259" key="2">
    <source>
        <dbReference type="Pfam" id="PF13386"/>
    </source>
</evidence>
<keyword evidence="1" id="KW-0472">Membrane</keyword>
<evidence type="ECO:0000313" key="3">
    <source>
        <dbReference type="EMBL" id="OIR11656.1"/>
    </source>
</evidence>